<dbReference type="EMBL" id="BQNB010019273">
    <property type="protein sequence ID" value="GJT83557.1"/>
    <property type="molecule type" value="Genomic_DNA"/>
</dbReference>
<comment type="caution">
    <text evidence="2">The sequence shown here is derived from an EMBL/GenBank/DDBJ whole genome shotgun (WGS) entry which is preliminary data.</text>
</comment>
<sequence>MQILPKIREKEVRESKVLLLELTRECVIPLVGVNDQGGVVAQGVGINIEVDVEAQALVADKPKKFRKMKTVNGASGSGHPLKRLREDYGTSGDAGASTAGKSFAALQDLLDKSTLAAEIGVTSAATIPFVTSSVTPTPEHEGGEYTDFVFAANFPTKRLAERFVISLDTPHDSNENAADDEVSSVVREVNEPTRASIFSYSTTVGNVGPDVARPSQMAGNDISSESFYVSLDMDSETLHQTYVPKWDVLNESALDEPNVCRSLVDQLAPPVFFSQLHPMEYDQLFAEFNVGAATQTCLGAKVRERDTEIAGLKAQLSLKEADAAEAIHLRSRIANIEAVDATLTGELKSLKERNAALESVVVAKDSEIAKLTQALSSLQLSCDDLSIKDSTLECEKDKLVDHVSELEATCSGLRDEVAGYKLFKEQVETVQDEQVKALSDRGFSAAALNLRVQRLKGGDAVCRLSVTDVMVLLLEPLSVRSLTGEAITSMVPSTTVTTALSTTFVQASTIPPVPSTEVPPSPKIVFEEELDTTPEHASAP</sequence>
<accession>A0ABQ5H8K5</accession>
<feature type="region of interest" description="Disordered" evidence="1">
    <location>
        <begin position="70"/>
        <end position="93"/>
    </location>
</feature>
<evidence type="ECO:0000256" key="1">
    <source>
        <dbReference type="SAM" id="MobiDB-lite"/>
    </source>
</evidence>
<organism evidence="2 3">
    <name type="scientific">Tanacetum coccineum</name>
    <dbReference type="NCBI Taxonomy" id="301880"/>
    <lineage>
        <taxon>Eukaryota</taxon>
        <taxon>Viridiplantae</taxon>
        <taxon>Streptophyta</taxon>
        <taxon>Embryophyta</taxon>
        <taxon>Tracheophyta</taxon>
        <taxon>Spermatophyta</taxon>
        <taxon>Magnoliopsida</taxon>
        <taxon>eudicotyledons</taxon>
        <taxon>Gunneridae</taxon>
        <taxon>Pentapetalae</taxon>
        <taxon>asterids</taxon>
        <taxon>campanulids</taxon>
        <taxon>Asterales</taxon>
        <taxon>Asteraceae</taxon>
        <taxon>Asteroideae</taxon>
        <taxon>Anthemideae</taxon>
        <taxon>Anthemidinae</taxon>
        <taxon>Tanacetum</taxon>
    </lineage>
</organism>
<reference evidence="2" key="1">
    <citation type="journal article" date="2022" name="Int. J. Mol. Sci.">
        <title>Draft Genome of Tanacetum Coccineum: Genomic Comparison of Closely Related Tanacetum-Family Plants.</title>
        <authorList>
            <person name="Yamashiro T."/>
            <person name="Shiraishi A."/>
            <person name="Nakayama K."/>
            <person name="Satake H."/>
        </authorList>
    </citation>
    <scope>NUCLEOTIDE SEQUENCE</scope>
</reference>
<dbReference type="Proteomes" id="UP001151760">
    <property type="component" value="Unassembled WGS sequence"/>
</dbReference>
<evidence type="ECO:0000313" key="3">
    <source>
        <dbReference type="Proteomes" id="UP001151760"/>
    </source>
</evidence>
<proteinExistence type="predicted"/>
<evidence type="ECO:0000313" key="2">
    <source>
        <dbReference type="EMBL" id="GJT83557.1"/>
    </source>
</evidence>
<protein>
    <submittedName>
        <fullName evidence="2">Uncharacterized protein</fullName>
    </submittedName>
</protein>
<reference evidence="2" key="2">
    <citation type="submission" date="2022-01" db="EMBL/GenBank/DDBJ databases">
        <authorList>
            <person name="Yamashiro T."/>
            <person name="Shiraishi A."/>
            <person name="Satake H."/>
            <person name="Nakayama K."/>
        </authorList>
    </citation>
    <scope>NUCLEOTIDE SEQUENCE</scope>
</reference>
<name>A0ABQ5H8K5_9ASTR</name>
<gene>
    <name evidence="2" type="ORF">Tco_1057899</name>
</gene>
<keyword evidence="3" id="KW-1185">Reference proteome</keyword>